<keyword evidence="3" id="KW-1185">Reference proteome</keyword>
<dbReference type="SMART" id="SM01130">
    <property type="entry name" value="DHDPS"/>
    <property type="match status" value="1"/>
</dbReference>
<dbReference type="Pfam" id="PF00701">
    <property type="entry name" value="DHDPS"/>
    <property type="match status" value="1"/>
</dbReference>
<dbReference type="SUPFAM" id="SSF51569">
    <property type="entry name" value="Aldolase"/>
    <property type="match status" value="1"/>
</dbReference>
<evidence type="ECO:0000313" key="2">
    <source>
        <dbReference type="EMBL" id="MFD2910511.1"/>
    </source>
</evidence>
<dbReference type="Proteomes" id="UP001597561">
    <property type="component" value="Unassembled WGS sequence"/>
</dbReference>
<dbReference type="EMBL" id="JBHUPG010000001">
    <property type="protein sequence ID" value="MFD2910511.1"/>
    <property type="molecule type" value="Genomic_DNA"/>
</dbReference>
<evidence type="ECO:0000256" key="1">
    <source>
        <dbReference type="ARBA" id="ARBA00023239"/>
    </source>
</evidence>
<dbReference type="InterPro" id="IPR013785">
    <property type="entry name" value="Aldolase_TIM"/>
</dbReference>
<evidence type="ECO:0000313" key="3">
    <source>
        <dbReference type="Proteomes" id="UP001597561"/>
    </source>
</evidence>
<gene>
    <name evidence="2" type="ORF">ACFS5P_01330</name>
</gene>
<reference evidence="3" key="1">
    <citation type="journal article" date="2019" name="Int. J. Syst. Evol. Microbiol.">
        <title>The Global Catalogue of Microorganisms (GCM) 10K type strain sequencing project: providing services to taxonomists for standard genome sequencing and annotation.</title>
        <authorList>
            <consortium name="The Broad Institute Genomics Platform"/>
            <consortium name="The Broad Institute Genome Sequencing Center for Infectious Disease"/>
            <person name="Wu L."/>
            <person name="Ma J."/>
        </authorList>
    </citation>
    <scope>NUCLEOTIDE SEQUENCE [LARGE SCALE GENOMIC DNA]</scope>
    <source>
        <strain evidence="3">KCTC 13528</strain>
    </source>
</reference>
<proteinExistence type="predicted"/>
<protein>
    <submittedName>
        <fullName evidence="2">Dihydrodipicolinate synthase family protein</fullName>
    </submittedName>
</protein>
<dbReference type="PANTHER" id="PTHR12128:SF51">
    <property type="entry name" value="BLL4205 PROTEIN"/>
    <property type="match status" value="1"/>
</dbReference>
<dbReference type="RefSeq" id="WP_204730159.1">
    <property type="nucleotide sequence ID" value="NZ_JAFBDK010000014.1"/>
</dbReference>
<comment type="caution">
    <text evidence="2">The sequence shown here is derived from an EMBL/GenBank/DDBJ whole genome shotgun (WGS) entry which is preliminary data.</text>
</comment>
<organism evidence="2 3">
    <name type="scientific">Jeotgalibacillus terrae</name>
    <dbReference type="NCBI Taxonomy" id="587735"/>
    <lineage>
        <taxon>Bacteria</taxon>
        <taxon>Bacillati</taxon>
        <taxon>Bacillota</taxon>
        <taxon>Bacilli</taxon>
        <taxon>Bacillales</taxon>
        <taxon>Caryophanaceae</taxon>
        <taxon>Jeotgalibacillus</taxon>
    </lineage>
</organism>
<sequence>MIPQKIKQKLMDGTVIPAHPLALNEDKTLDENGQRALTRYYIEAGAGGVAVGVHTTQFEIRDPEINLYERVLGLAMEEIETADVKHDFIKVAGLAGRTEQAVKEAEFAAGKGYDLGLLSMGGLNDWSEEELLDRARKVADIIPLFGFYLQPAVGGRRLSYDFWKAFAEIPNVHAIKIAPFDRYCTLDVVRAVAASTRNDQIALYTGNDDNIVADLLTNYKVQTDQGVVEKQIVGGLLGHWSVWTKKAVDLFEQVQQDREQGHISSELLIAGQEVTDANAAFFDSANQFKGSIAGINEVLRRQGLLKGNWCLMDHETLSPGQSEEIDRIFSQYPHLSDNEFVRANVNRWRQE</sequence>
<dbReference type="PANTHER" id="PTHR12128">
    <property type="entry name" value="DIHYDRODIPICOLINATE SYNTHASE"/>
    <property type="match status" value="1"/>
</dbReference>
<name>A0ABW5ZDH6_9BACL</name>
<accession>A0ABW5ZDH6</accession>
<dbReference type="InterPro" id="IPR002220">
    <property type="entry name" value="DapA-like"/>
</dbReference>
<keyword evidence="1" id="KW-0456">Lyase</keyword>
<dbReference type="Gene3D" id="3.20.20.70">
    <property type="entry name" value="Aldolase class I"/>
    <property type="match status" value="1"/>
</dbReference>